<dbReference type="PANTHER" id="PTHR11908">
    <property type="entry name" value="XANTHINE DEHYDROGENASE"/>
    <property type="match status" value="1"/>
</dbReference>
<keyword evidence="3" id="KW-1185">Reference proteome</keyword>
<dbReference type="Pfam" id="PF02738">
    <property type="entry name" value="MoCoBD_1"/>
    <property type="match status" value="1"/>
</dbReference>
<evidence type="ECO:0000313" key="3">
    <source>
        <dbReference type="Proteomes" id="UP000007880"/>
    </source>
</evidence>
<dbReference type="Proteomes" id="UP000007880">
    <property type="component" value="Chromosome"/>
</dbReference>
<dbReference type="InterPro" id="IPR000674">
    <property type="entry name" value="Ald_Oxase/Xan_DH_a/b"/>
</dbReference>
<dbReference type="GO" id="GO:0005506">
    <property type="term" value="F:iron ion binding"/>
    <property type="evidence" value="ECO:0007669"/>
    <property type="project" value="InterPro"/>
</dbReference>
<gene>
    <name evidence="2" type="ordered locus">CLDAP_00970</name>
</gene>
<dbReference type="AlphaFoldDB" id="I0HYP9"/>
<dbReference type="InterPro" id="IPR016208">
    <property type="entry name" value="Ald_Oxase/xanthine_DH-like"/>
</dbReference>
<dbReference type="Gene3D" id="3.90.1170.50">
    <property type="entry name" value="Aldehyde oxidase/xanthine dehydrogenase, a/b hammerhead"/>
    <property type="match status" value="1"/>
</dbReference>
<dbReference type="PATRIC" id="fig|926550.5.peg.105"/>
<dbReference type="PANTHER" id="PTHR11908:SF157">
    <property type="entry name" value="XANTHINE DEHYDROGENASE SUBUNIT D-RELATED"/>
    <property type="match status" value="1"/>
</dbReference>
<dbReference type="Pfam" id="PF01315">
    <property type="entry name" value="Ald_Xan_dh_C"/>
    <property type="match status" value="1"/>
</dbReference>
<dbReference type="InterPro" id="IPR008274">
    <property type="entry name" value="AldOxase/xan_DH_MoCoBD1"/>
</dbReference>
<evidence type="ECO:0000259" key="1">
    <source>
        <dbReference type="SMART" id="SM01008"/>
    </source>
</evidence>
<organism evidence="2 3">
    <name type="scientific">Caldilinea aerophila (strain DSM 14535 / JCM 11387 / NBRC 104270 / STL-6-O1)</name>
    <dbReference type="NCBI Taxonomy" id="926550"/>
    <lineage>
        <taxon>Bacteria</taxon>
        <taxon>Bacillati</taxon>
        <taxon>Chloroflexota</taxon>
        <taxon>Caldilineae</taxon>
        <taxon>Caldilineales</taxon>
        <taxon>Caldilineaceae</taxon>
        <taxon>Caldilinea</taxon>
    </lineage>
</organism>
<reference evidence="2 3" key="1">
    <citation type="submission" date="2012-02" db="EMBL/GenBank/DDBJ databases">
        <title>Complete genome sequence of Caldilinea aerophila DSM 14535 (= NBRC 102666).</title>
        <authorList>
            <person name="Oguchi A."/>
            <person name="Hosoyama A."/>
            <person name="Sekine M."/>
            <person name="Fukai R."/>
            <person name="Kato Y."/>
            <person name="Nakamura S."/>
            <person name="Hanada S."/>
            <person name="Yamazaki S."/>
            <person name="Fujita N."/>
        </authorList>
    </citation>
    <scope>NUCLEOTIDE SEQUENCE [LARGE SCALE GENOMIC DNA]</scope>
    <source>
        <strain evidence="3">DSM 14535 / JCM 11387 / NBRC 104270 / STL-6-O1</strain>
    </source>
</reference>
<accession>I0HYP9</accession>
<evidence type="ECO:0000313" key="2">
    <source>
        <dbReference type="EMBL" id="BAL98136.1"/>
    </source>
</evidence>
<dbReference type="InterPro" id="IPR037165">
    <property type="entry name" value="AldOxase/xan_DH_Mopterin-bd_sf"/>
</dbReference>
<dbReference type="InterPro" id="IPR036856">
    <property type="entry name" value="Ald_Oxase/Xan_DH_a/b_sf"/>
</dbReference>
<dbReference type="SUPFAM" id="SSF56003">
    <property type="entry name" value="Molybdenum cofactor-binding domain"/>
    <property type="match status" value="1"/>
</dbReference>
<dbReference type="SMART" id="SM01008">
    <property type="entry name" value="Ald_Xan_dh_C"/>
    <property type="match status" value="1"/>
</dbReference>
<dbReference type="GO" id="GO:0016491">
    <property type="term" value="F:oxidoreductase activity"/>
    <property type="evidence" value="ECO:0007669"/>
    <property type="project" value="InterPro"/>
</dbReference>
<feature type="domain" description="Aldehyde oxidase/xanthine dehydrogenase a/b hammerhead" evidence="1">
    <location>
        <begin position="18"/>
        <end position="130"/>
    </location>
</feature>
<protein>
    <submittedName>
        <fullName evidence="2">Carbon monoxide dehydrogenase molybdoprotein family protein</fullName>
    </submittedName>
</protein>
<dbReference type="OrthoDB" id="9759099at2"/>
<sequence>MRAVGSSLPRVDALEKVTGAGIYAGDMDLPGQAWLKIVFAGIPHARIKAMDVSAARAMPGVIAVLTAADVPVNEYGLIMPDQPVLCGLGSTPQAEIVRWEADHVALVVAESKAEAEAAARAISIEYEPLPVITDPFEAMAPGAPPLHPYSFPYPYGERDPQSNVLLEYRLIDGDIEAGFAQADVIVEAVYRTQAQEHAYLQPEAGLAWVRPDGRIEVICPGQWMHEERHQIAHALGLPEEQIVVRHGAVGGAFGGREDISIQIALALAAWKTGRPVKTVWSREESIIGHHKRHPFTIKARWGATRDGKIVAAQMDLTSDCGAYAYTSTKVLGNALLAALGPYKIPNVHVVARTVYTNNTPSGAFRGFGGPQGHFAAEMQVNKLAEALGMDPVELRMRNLWREGTILPTKAPLPPGCTIREVVAVAAEHAGWRQDETGAWHRPDDALSSIPRPSPLTSLDATRRRVARGIGFACCFKNVGFSLGFPEHCSAWVELHGNERIERAVVGCVGAEVGQGAHSVFRQIAAEVLDLDPACIELRTESTEVTGSSGSSSASRMTFMAGNAIKGAAERALQEWHNEERPARAEFVYRPRATTPYDRKTGASDPNVTYGYCAQVAEVEVDLDTGHVHVLRMISANDVGRAVNPQQVEGQIEGGVAQGIGWALMEKFVQREGRAVTQHLSTYLIPGVLDAPTIVEPVILEFPDPQGPLGVRGMAEMPFIPVAPAIAAAIHDAIGCWLDELPFTPDRVWKALKEREP</sequence>
<dbReference type="HOGENOM" id="CLU_001681_2_3_0"/>
<dbReference type="Pfam" id="PF20256">
    <property type="entry name" value="MoCoBD_2"/>
    <property type="match status" value="2"/>
</dbReference>
<dbReference type="RefSeq" id="WP_014431379.1">
    <property type="nucleotide sequence ID" value="NC_017079.1"/>
</dbReference>
<proteinExistence type="predicted"/>
<dbReference type="SUPFAM" id="SSF54665">
    <property type="entry name" value="CO dehydrogenase molybdoprotein N-domain-like"/>
    <property type="match status" value="1"/>
</dbReference>
<dbReference type="EMBL" id="AP012337">
    <property type="protein sequence ID" value="BAL98136.1"/>
    <property type="molecule type" value="Genomic_DNA"/>
</dbReference>
<dbReference type="eggNOG" id="COG1529">
    <property type="taxonomic scope" value="Bacteria"/>
</dbReference>
<name>I0HYP9_CALAS</name>
<dbReference type="Gene3D" id="3.30.365.10">
    <property type="entry name" value="Aldehyde oxidase/xanthine dehydrogenase, molybdopterin binding domain"/>
    <property type="match status" value="4"/>
</dbReference>
<dbReference type="KEGG" id="cap:CLDAP_00970"/>
<dbReference type="InterPro" id="IPR046867">
    <property type="entry name" value="AldOxase/xan_DH_MoCoBD2"/>
</dbReference>
<dbReference type="STRING" id="926550.CLDAP_00970"/>